<dbReference type="GO" id="GO:0005975">
    <property type="term" value="P:carbohydrate metabolic process"/>
    <property type="evidence" value="ECO:0007669"/>
    <property type="project" value="UniProtKB-ARBA"/>
</dbReference>
<feature type="signal peptide" evidence="2">
    <location>
        <begin position="1"/>
        <end position="31"/>
    </location>
</feature>
<sequence length="510" mass="54472">MVKNTRGRIAVPLAAALALLTTPLIASGAAAADPPAPPATIDSTHARSLTITKLAATEVPGAPADGSVLDHQGFPIKGVAFTIELVPGIDLTQSAGWEAAAEMDVDAARDAIDAADDASRLKRSGTTDEKGELRFVGSAPFEDLPLGVYLVTETGNSSSSSSVTLDGNLMKFLVTLPLPDLDNGGWVYDVNVYPKNTANFMVKEVRDSDPYFEDRLVHYDVRIEVPKSATKVELSDTFDPLLSVDWSTLETGAGWGHLSHPSWSAESSPKPNDTRPQEATFGTAKLTDRTLTVVFSEDEIADRFSDQTGETMVFRFSVNARAIGTGMIENDASYIVTSPAGTYTGDSSPVYTKWGKLVVTKTSESGSLLPGAVFEVYKDSDVEDGALKNGATPLATERTDDSGIATFLLRYSDWADGGGTEGNPGKGDVTYWAVEKTPPAGYKVGPDNKPRQFRITNRDNAVVTMEYVNSQREGFELPSIGGNRAILPILATLVVAGGVVWLVRSRRVND</sequence>
<dbReference type="RefSeq" id="WP_129189254.1">
    <property type="nucleotide sequence ID" value="NZ_CP035493.1"/>
</dbReference>
<dbReference type="Pfam" id="PF16555">
    <property type="entry name" value="GramPos_pilinD1"/>
    <property type="match status" value="1"/>
</dbReference>
<dbReference type="Proteomes" id="UP000292118">
    <property type="component" value="Chromosome"/>
</dbReference>
<feature type="domain" description="Gram-positive pilin subunit D1 N-terminal" evidence="3">
    <location>
        <begin position="63"/>
        <end position="197"/>
    </location>
</feature>
<keyword evidence="1" id="KW-1133">Transmembrane helix</keyword>
<feature type="domain" description="SpaA-like prealbumin fold" evidence="4">
    <location>
        <begin position="355"/>
        <end position="465"/>
    </location>
</feature>
<proteinExistence type="predicted"/>
<accession>A0A4P6FK41</accession>
<dbReference type="Pfam" id="PF17802">
    <property type="entry name" value="SpaA"/>
    <property type="match status" value="1"/>
</dbReference>
<evidence type="ECO:0000256" key="1">
    <source>
        <dbReference type="SAM" id="Phobius"/>
    </source>
</evidence>
<evidence type="ECO:0000313" key="6">
    <source>
        <dbReference type="Proteomes" id="UP000292118"/>
    </source>
</evidence>
<keyword evidence="6" id="KW-1185">Reference proteome</keyword>
<keyword evidence="2" id="KW-0732">Signal</keyword>
<dbReference type="Gene3D" id="2.60.40.740">
    <property type="match status" value="1"/>
</dbReference>
<dbReference type="AlphaFoldDB" id="A0A4P6FK41"/>
<name>A0A4P6FK41_9MICO</name>
<dbReference type="InterPro" id="IPR041033">
    <property type="entry name" value="SpaA_PFL_dom_1"/>
</dbReference>
<reference evidence="5 6" key="1">
    <citation type="submission" date="2019-01" db="EMBL/GenBank/DDBJ databases">
        <title>Genome sequencing of strain FW10M-9.</title>
        <authorList>
            <person name="Heo J."/>
            <person name="Kim S.-J."/>
            <person name="Kim J.-S."/>
            <person name="Hong S.-B."/>
            <person name="Kwon S.-W."/>
        </authorList>
    </citation>
    <scope>NUCLEOTIDE SEQUENCE [LARGE SCALE GENOMIC DNA]</scope>
    <source>
        <strain evidence="5 6">FW10M-9</strain>
    </source>
</reference>
<evidence type="ECO:0000259" key="3">
    <source>
        <dbReference type="Pfam" id="PF16555"/>
    </source>
</evidence>
<feature type="transmembrane region" description="Helical" evidence="1">
    <location>
        <begin position="485"/>
        <end position="503"/>
    </location>
</feature>
<dbReference type="Gene3D" id="2.60.40.10">
    <property type="entry name" value="Immunoglobulins"/>
    <property type="match status" value="2"/>
</dbReference>
<dbReference type="KEGG" id="xya:ET471_13915"/>
<dbReference type="InterPro" id="IPR032364">
    <property type="entry name" value="GramPos_pilinD1_N"/>
</dbReference>
<dbReference type="OrthoDB" id="3199332at2"/>
<evidence type="ECO:0000259" key="4">
    <source>
        <dbReference type="Pfam" id="PF17802"/>
    </source>
</evidence>
<keyword evidence="1" id="KW-0472">Membrane</keyword>
<dbReference type="InterPro" id="IPR013783">
    <property type="entry name" value="Ig-like_fold"/>
</dbReference>
<organism evidence="5 6">
    <name type="scientific">Xylanimonas protaetiae</name>
    <dbReference type="NCBI Taxonomy" id="2509457"/>
    <lineage>
        <taxon>Bacteria</taxon>
        <taxon>Bacillati</taxon>
        <taxon>Actinomycetota</taxon>
        <taxon>Actinomycetes</taxon>
        <taxon>Micrococcales</taxon>
        <taxon>Promicromonosporaceae</taxon>
        <taxon>Xylanimonas</taxon>
    </lineage>
</organism>
<evidence type="ECO:0000313" key="5">
    <source>
        <dbReference type="EMBL" id="QAY70988.1"/>
    </source>
</evidence>
<dbReference type="NCBIfam" id="NF033902">
    <property type="entry name" value="iso_D2_wall_anc"/>
    <property type="match status" value="1"/>
</dbReference>
<protein>
    <submittedName>
        <fullName evidence="5">Uncharacterized protein</fullName>
    </submittedName>
</protein>
<evidence type="ECO:0000256" key="2">
    <source>
        <dbReference type="SAM" id="SignalP"/>
    </source>
</evidence>
<dbReference type="EMBL" id="CP035493">
    <property type="protein sequence ID" value="QAY70988.1"/>
    <property type="molecule type" value="Genomic_DNA"/>
</dbReference>
<gene>
    <name evidence="5" type="ORF">ET471_13915</name>
</gene>
<dbReference type="InterPro" id="IPR048052">
    <property type="entry name" value="FM1-like"/>
</dbReference>
<keyword evidence="1" id="KW-0812">Transmembrane</keyword>
<feature type="chain" id="PRO_5020784890" evidence="2">
    <location>
        <begin position="32"/>
        <end position="510"/>
    </location>
</feature>